<dbReference type="Gene3D" id="1.10.10.10">
    <property type="entry name" value="Winged helix-like DNA-binding domain superfamily/Winged helix DNA-binding domain"/>
    <property type="match status" value="1"/>
</dbReference>
<organism evidence="5 6">
    <name type="scientific">Chungangia koreensis</name>
    <dbReference type="NCBI Taxonomy" id="752657"/>
    <lineage>
        <taxon>Bacteria</taxon>
        <taxon>Bacillati</taxon>
        <taxon>Bacillota</taxon>
        <taxon>Bacilli</taxon>
        <taxon>Lactobacillales</taxon>
        <taxon>Chungangia</taxon>
    </lineage>
</organism>
<dbReference type="PROSITE" id="PS50995">
    <property type="entry name" value="HTH_MARR_2"/>
    <property type="match status" value="1"/>
</dbReference>
<dbReference type="RefSeq" id="WP_378153546.1">
    <property type="nucleotide sequence ID" value="NZ_JBHSEC010000007.1"/>
</dbReference>
<evidence type="ECO:0000256" key="3">
    <source>
        <dbReference type="ARBA" id="ARBA00023163"/>
    </source>
</evidence>
<evidence type="ECO:0000256" key="1">
    <source>
        <dbReference type="ARBA" id="ARBA00023015"/>
    </source>
</evidence>
<keyword evidence="1" id="KW-0805">Transcription regulation</keyword>
<dbReference type="PRINTS" id="PR00598">
    <property type="entry name" value="HTHMARR"/>
</dbReference>
<gene>
    <name evidence="5" type="ORF">ACFOZY_06525</name>
</gene>
<name>A0ABV8X749_9LACT</name>
<keyword evidence="6" id="KW-1185">Reference proteome</keyword>
<dbReference type="InterPro" id="IPR036388">
    <property type="entry name" value="WH-like_DNA-bd_sf"/>
</dbReference>
<dbReference type="PANTHER" id="PTHR42756">
    <property type="entry name" value="TRANSCRIPTIONAL REGULATOR, MARR"/>
    <property type="match status" value="1"/>
</dbReference>
<dbReference type="EMBL" id="JBHSEC010000007">
    <property type="protein sequence ID" value="MFC4410092.1"/>
    <property type="molecule type" value="Genomic_DNA"/>
</dbReference>
<dbReference type="SMART" id="SM00347">
    <property type="entry name" value="HTH_MARR"/>
    <property type="match status" value="1"/>
</dbReference>
<dbReference type="Proteomes" id="UP001595817">
    <property type="component" value="Unassembled WGS sequence"/>
</dbReference>
<evidence type="ECO:0000256" key="2">
    <source>
        <dbReference type="ARBA" id="ARBA00023125"/>
    </source>
</evidence>
<dbReference type="Pfam" id="PF01047">
    <property type="entry name" value="MarR"/>
    <property type="match status" value="1"/>
</dbReference>
<evidence type="ECO:0000313" key="6">
    <source>
        <dbReference type="Proteomes" id="UP001595817"/>
    </source>
</evidence>
<evidence type="ECO:0000313" key="5">
    <source>
        <dbReference type="EMBL" id="MFC4410092.1"/>
    </source>
</evidence>
<keyword evidence="2" id="KW-0238">DNA-binding</keyword>
<comment type="caution">
    <text evidence="5">The sequence shown here is derived from an EMBL/GenBank/DDBJ whole genome shotgun (WGS) entry which is preliminary data.</text>
</comment>
<protein>
    <submittedName>
        <fullName evidence="5">MarR family winged helix-turn-helix transcriptional regulator</fullName>
    </submittedName>
</protein>
<proteinExistence type="predicted"/>
<dbReference type="SUPFAM" id="SSF46785">
    <property type="entry name" value="Winged helix' DNA-binding domain"/>
    <property type="match status" value="1"/>
</dbReference>
<accession>A0ABV8X749</accession>
<dbReference type="InterPro" id="IPR000835">
    <property type="entry name" value="HTH_MarR-typ"/>
</dbReference>
<sequence length="142" mass="16045">MKESVFELIRQAEILNNESIIRFMNLFSGNLSVSHCLVLNELKEKGPQKPSELARKLNYTPGALTGISTKLINEGYAVRQYDKADRRIARISITEAGIDILKIAQKAGHELRADLYSVLSDEEINQLLVIQKKLLNHLLSKK</sequence>
<keyword evidence="3" id="KW-0804">Transcription</keyword>
<reference evidence="6" key="1">
    <citation type="journal article" date="2019" name="Int. J. Syst. Evol. Microbiol.">
        <title>The Global Catalogue of Microorganisms (GCM) 10K type strain sequencing project: providing services to taxonomists for standard genome sequencing and annotation.</title>
        <authorList>
            <consortium name="The Broad Institute Genomics Platform"/>
            <consortium name="The Broad Institute Genome Sequencing Center for Infectious Disease"/>
            <person name="Wu L."/>
            <person name="Ma J."/>
        </authorList>
    </citation>
    <scope>NUCLEOTIDE SEQUENCE [LARGE SCALE GENOMIC DNA]</scope>
    <source>
        <strain evidence="6">CCUG 59778</strain>
    </source>
</reference>
<evidence type="ECO:0000259" key="4">
    <source>
        <dbReference type="PROSITE" id="PS50995"/>
    </source>
</evidence>
<dbReference type="PANTHER" id="PTHR42756:SF1">
    <property type="entry name" value="TRANSCRIPTIONAL REPRESSOR OF EMRAB OPERON"/>
    <property type="match status" value="1"/>
</dbReference>
<dbReference type="InterPro" id="IPR036390">
    <property type="entry name" value="WH_DNA-bd_sf"/>
</dbReference>
<feature type="domain" description="HTH marR-type" evidence="4">
    <location>
        <begin position="2"/>
        <end position="136"/>
    </location>
</feature>